<dbReference type="PRINTS" id="PR00756">
    <property type="entry name" value="ALADIPTASE"/>
</dbReference>
<dbReference type="Gene3D" id="1.10.390.10">
    <property type="entry name" value="Neutral Protease Domain 2"/>
    <property type="match status" value="1"/>
</dbReference>
<evidence type="ECO:0000256" key="11">
    <source>
        <dbReference type="ARBA" id="ARBA00023049"/>
    </source>
</evidence>
<dbReference type="EC" id="3.4.11.2" evidence="4"/>
<dbReference type="InterPro" id="IPR042097">
    <property type="entry name" value="Aminopeptidase_N-like_N_sf"/>
</dbReference>
<dbReference type="InterPro" id="IPR050344">
    <property type="entry name" value="Peptidase_M1_aminopeptidases"/>
</dbReference>
<evidence type="ECO:0000256" key="3">
    <source>
        <dbReference type="ARBA" id="ARBA00010136"/>
    </source>
</evidence>
<comment type="caution">
    <text evidence="18">The sequence shown here is derived from an EMBL/GenBank/DDBJ whole genome shotgun (WGS) entry which is preliminary data.</text>
</comment>
<dbReference type="SUPFAM" id="SSF63737">
    <property type="entry name" value="Leukotriene A4 hydrolase N-terminal domain"/>
    <property type="match status" value="1"/>
</dbReference>
<comment type="similarity">
    <text evidence="3">Belongs to the peptidase M1 family.</text>
</comment>
<dbReference type="GO" id="GO:0006508">
    <property type="term" value="P:proteolysis"/>
    <property type="evidence" value="ECO:0007669"/>
    <property type="project" value="UniProtKB-KW"/>
</dbReference>
<dbReference type="InterPro" id="IPR027268">
    <property type="entry name" value="Peptidase_M4/M1_CTD_sf"/>
</dbReference>
<dbReference type="GO" id="GO:0005615">
    <property type="term" value="C:extracellular space"/>
    <property type="evidence" value="ECO:0007669"/>
    <property type="project" value="TreeGrafter"/>
</dbReference>
<feature type="region of interest" description="Disordered" evidence="14">
    <location>
        <begin position="1"/>
        <end position="32"/>
    </location>
</feature>
<evidence type="ECO:0000256" key="13">
    <source>
        <dbReference type="ARBA" id="ARBA00031533"/>
    </source>
</evidence>
<feature type="compositionally biased region" description="Basic residues" evidence="14">
    <location>
        <begin position="1"/>
        <end position="10"/>
    </location>
</feature>
<evidence type="ECO:0000313" key="19">
    <source>
        <dbReference type="Proteomes" id="UP000619293"/>
    </source>
</evidence>
<evidence type="ECO:0000256" key="8">
    <source>
        <dbReference type="ARBA" id="ARBA00022723"/>
    </source>
</evidence>
<dbReference type="NCBIfam" id="TIGR02412">
    <property type="entry name" value="pepN_strep_liv"/>
    <property type="match status" value="1"/>
</dbReference>
<dbReference type="CDD" id="cd09602">
    <property type="entry name" value="M1_APN"/>
    <property type="match status" value="1"/>
</dbReference>
<dbReference type="SUPFAM" id="SSF55486">
    <property type="entry name" value="Metalloproteases ('zincins'), catalytic domain"/>
    <property type="match status" value="1"/>
</dbReference>
<dbReference type="FunFam" id="2.60.40.1730:FF:000010">
    <property type="entry name" value="Putative aminopeptidase N"/>
    <property type="match status" value="1"/>
</dbReference>
<dbReference type="GO" id="GO:0016285">
    <property type="term" value="F:alanyl aminopeptidase activity"/>
    <property type="evidence" value="ECO:0007669"/>
    <property type="project" value="UniProtKB-EC"/>
</dbReference>
<evidence type="ECO:0000256" key="14">
    <source>
        <dbReference type="SAM" id="MobiDB-lite"/>
    </source>
</evidence>
<protein>
    <recommendedName>
        <fullName evidence="5">Aminopeptidase N</fullName>
        <ecNumber evidence="4">3.4.11.2</ecNumber>
    </recommendedName>
    <alternativeName>
        <fullName evidence="12">Alanine aminopeptidase</fullName>
    </alternativeName>
    <alternativeName>
        <fullName evidence="13">Lysyl aminopeptidase</fullName>
    </alternativeName>
</protein>
<dbReference type="GO" id="GO:0016020">
    <property type="term" value="C:membrane"/>
    <property type="evidence" value="ECO:0007669"/>
    <property type="project" value="TreeGrafter"/>
</dbReference>
<dbReference type="Proteomes" id="UP000619293">
    <property type="component" value="Unassembled WGS sequence"/>
</dbReference>
<evidence type="ECO:0000259" key="17">
    <source>
        <dbReference type="Pfam" id="PF17900"/>
    </source>
</evidence>
<dbReference type="InterPro" id="IPR045357">
    <property type="entry name" value="Aminopeptidase_N-like_N"/>
</dbReference>
<evidence type="ECO:0000256" key="7">
    <source>
        <dbReference type="ARBA" id="ARBA00022670"/>
    </source>
</evidence>
<keyword evidence="9" id="KW-0378">Hydrolase</keyword>
<evidence type="ECO:0000256" key="1">
    <source>
        <dbReference type="ARBA" id="ARBA00000098"/>
    </source>
</evidence>
<dbReference type="Pfam" id="PF17900">
    <property type="entry name" value="Peptidase_M1_N"/>
    <property type="match status" value="1"/>
</dbReference>
<keyword evidence="6 18" id="KW-0031">Aminopeptidase</keyword>
<evidence type="ECO:0000259" key="16">
    <source>
        <dbReference type="Pfam" id="PF11838"/>
    </source>
</evidence>
<evidence type="ECO:0000256" key="4">
    <source>
        <dbReference type="ARBA" id="ARBA00012564"/>
    </source>
</evidence>
<evidence type="ECO:0000256" key="5">
    <source>
        <dbReference type="ARBA" id="ARBA00015611"/>
    </source>
</evidence>
<dbReference type="GO" id="GO:0043171">
    <property type="term" value="P:peptide catabolic process"/>
    <property type="evidence" value="ECO:0007669"/>
    <property type="project" value="TreeGrafter"/>
</dbReference>
<keyword evidence="7" id="KW-0645">Protease</keyword>
<evidence type="ECO:0000256" key="10">
    <source>
        <dbReference type="ARBA" id="ARBA00022833"/>
    </source>
</evidence>
<dbReference type="AlphaFoldDB" id="A0A8J3JMF0"/>
<dbReference type="InterPro" id="IPR001930">
    <property type="entry name" value="Peptidase_M1"/>
</dbReference>
<dbReference type="Gene3D" id="2.60.40.1730">
    <property type="entry name" value="tricorn interacting facor f3 domain"/>
    <property type="match status" value="1"/>
</dbReference>
<keyword evidence="11" id="KW-0482">Metalloprotease</keyword>
<comment type="catalytic activity">
    <reaction evidence="1">
        <text>Release of an N-terminal amino acid, Xaa-|-Yaa- from a peptide, amide or arylamide. Xaa is preferably Ala, but may be most amino acids including Pro (slow action). When a terminal hydrophobic residue is followed by a prolyl residue, the two may be released as an intact Xaa-Pro dipeptide.</text>
        <dbReference type="EC" id="3.4.11.2"/>
    </reaction>
</comment>
<dbReference type="GO" id="GO:0005737">
    <property type="term" value="C:cytoplasm"/>
    <property type="evidence" value="ECO:0007669"/>
    <property type="project" value="TreeGrafter"/>
</dbReference>
<feature type="domain" description="Aminopeptidase N-like N-terminal" evidence="17">
    <location>
        <begin position="58"/>
        <end position="223"/>
    </location>
</feature>
<feature type="domain" description="Peptidase M1 membrane alanine aminopeptidase" evidence="15">
    <location>
        <begin position="274"/>
        <end position="480"/>
    </location>
</feature>
<dbReference type="Pfam" id="PF01433">
    <property type="entry name" value="Peptidase_M1"/>
    <property type="match status" value="1"/>
</dbReference>
<evidence type="ECO:0000256" key="2">
    <source>
        <dbReference type="ARBA" id="ARBA00001947"/>
    </source>
</evidence>
<dbReference type="EMBL" id="BONG01000005">
    <property type="protein sequence ID" value="GIF87666.1"/>
    <property type="molecule type" value="Genomic_DNA"/>
</dbReference>
<keyword evidence="8" id="KW-0479">Metal-binding</keyword>
<evidence type="ECO:0000256" key="12">
    <source>
        <dbReference type="ARBA" id="ARBA00029811"/>
    </source>
</evidence>
<dbReference type="InterPro" id="IPR014782">
    <property type="entry name" value="Peptidase_M1_dom"/>
</dbReference>
<dbReference type="GO" id="GO:0042277">
    <property type="term" value="F:peptide binding"/>
    <property type="evidence" value="ECO:0007669"/>
    <property type="project" value="TreeGrafter"/>
</dbReference>
<dbReference type="InterPro" id="IPR012778">
    <property type="entry name" value="Pept_M1_aminopeptidase"/>
</dbReference>
<sequence length="908" mass="98694">MDRRGPRVRTARPGVTAYPPALDGPTQTDGAGTVRNRLSRAEARERARLLDIHSYRVELDLSAALSQETFPSITEVRFACEGPATSFIDLRAVAVHSVVLNGMHLSPSEVCRDGRITLPELAAENVLCVVAYCAYSRDGAGMHRFVDPADGFTYLYTQFEVAEASRVFAVFDQPDLKAPFTFTVTTPPGWVVVGNAPAPAPRRLSDGSEVHAFAPTRRIPSYVVAVAAGPYSVVRDTHREADREIPLALYCRASLTPWLDAGEIFPVLRRGLGQLRDLIGHDYPFEKYDHVFVPEFNSSAMENAAAVTMRDQFLFRSRATGAALAKREMVILHELAHMWFGDLVTIRWWGDLWLNESFATYFALVCQSGADDMHGDSVRAAFAAFDKNRAYLQDELPSAHAIAADVEHIADVEGTFDSITYVKGAAVLRQLSAAVGATAFRQGIHAYLREHAWGNADVDDLLRAIEGASSHDLATWSEAWLRTAGVDMLRPEVAVDGDGTITSFTVAKTPSPRSHQIAVGLYDISSRGLLVLAERIQVAVHGDRTEVPGLRGRRRPALMVLNDGDQSYARTRMDPVSLTALTRHIGGLADPVTRALCWAMVWDMTRNGELAATAYLDLLIAGADREGELEVLGSLQHNAKVALNLYADPDTASAQRVRWADHCLDRLRRTAPGSDRQLAWFHAFAAVARSEPQVRVLHDLLDGLPVIEGMAVDHERRWAALHRLAATGHIDRAAIAAEVHRAPTASALLHAAAATAALPEAEAKADAWAAIGSSGTGNAERRALIAGFCQPEQSRLLEPYVRRYFAGLGGLWHSPDEAAQRAAAGLFPSYVLSSATLAAADEWLAQPGSEPALRRVVLEGRARVERALNAHETARSAGRTTPRPDPAGADGGRTATAVPDRQSIPVKE</sequence>
<dbReference type="GO" id="GO:0070006">
    <property type="term" value="F:metalloaminopeptidase activity"/>
    <property type="evidence" value="ECO:0007669"/>
    <property type="project" value="TreeGrafter"/>
</dbReference>
<keyword evidence="19" id="KW-1185">Reference proteome</keyword>
<dbReference type="Pfam" id="PF11838">
    <property type="entry name" value="ERAP1_C"/>
    <property type="match status" value="1"/>
</dbReference>
<comment type="cofactor">
    <cofactor evidence="2">
        <name>Zn(2+)</name>
        <dbReference type="ChEBI" id="CHEBI:29105"/>
    </cofactor>
</comment>
<evidence type="ECO:0000259" key="15">
    <source>
        <dbReference type="Pfam" id="PF01433"/>
    </source>
</evidence>
<dbReference type="InterPro" id="IPR024571">
    <property type="entry name" value="ERAP1-like_C_dom"/>
</dbReference>
<dbReference type="PANTHER" id="PTHR11533">
    <property type="entry name" value="PROTEASE M1 ZINC METALLOPROTEASE"/>
    <property type="match status" value="1"/>
</dbReference>
<evidence type="ECO:0000256" key="6">
    <source>
        <dbReference type="ARBA" id="ARBA00022438"/>
    </source>
</evidence>
<evidence type="ECO:0000313" key="18">
    <source>
        <dbReference type="EMBL" id="GIF87666.1"/>
    </source>
</evidence>
<accession>A0A8J3JMF0</accession>
<reference evidence="18 19" key="1">
    <citation type="submission" date="2021-01" db="EMBL/GenBank/DDBJ databases">
        <title>Whole genome shotgun sequence of Catellatospora chokoriensis NBRC 107358.</title>
        <authorList>
            <person name="Komaki H."/>
            <person name="Tamura T."/>
        </authorList>
    </citation>
    <scope>NUCLEOTIDE SEQUENCE [LARGE SCALE GENOMIC DNA]</scope>
    <source>
        <strain evidence="18 19">NBRC 107358</strain>
    </source>
</reference>
<evidence type="ECO:0000256" key="9">
    <source>
        <dbReference type="ARBA" id="ARBA00022801"/>
    </source>
</evidence>
<dbReference type="PANTHER" id="PTHR11533:SF174">
    <property type="entry name" value="PUROMYCIN-SENSITIVE AMINOPEPTIDASE-RELATED"/>
    <property type="match status" value="1"/>
</dbReference>
<organism evidence="18 19">
    <name type="scientific">Catellatospora chokoriensis</name>
    <dbReference type="NCBI Taxonomy" id="310353"/>
    <lineage>
        <taxon>Bacteria</taxon>
        <taxon>Bacillati</taxon>
        <taxon>Actinomycetota</taxon>
        <taxon>Actinomycetes</taxon>
        <taxon>Micromonosporales</taxon>
        <taxon>Micromonosporaceae</taxon>
        <taxon>Catellatospora</taxon>
    </lineage>
</organism>
<dbReference type="GO" id="GO:0008270">
    <property type="term" value="F:zinc ion binding"/>
    <property type="evidence" value="ECO:0007669"/>
    <property type="project" value="InterPro"/>
</dbReference>
<feature type="region of interest" description="Disordered" evidence="14">
    <location>
        <begin position="869"/>
        <end position="908"/>
    </location>
</feature>
<gene>
    <name evidence="18" type="ORF">Cch02nite_11100</name>
</gene>
<keyword evidence="10" id="KW-0862">Zinc</keyword>
<name>A0A8J3JMF0_9ACTN</name>
<feature type="domain" description="ERAP1-like C-terminal" evidence="16">
    <location>
        <begin position="559"/>
        <end position="866"/>
    </location>
</feature>
<proteinExistence type="inferred from homology"/>